<gene>
    <name evidence="1" type="ORF">GRI32_05040</name>
</gene>
<proteinExistence type="predicted"/>
<reference evidence="1 2" key="1">
    <citation type="submission" date="2019-12" db="EMBL/GenBank/DDBJ databases">
        <title>Genomic-based taxomic classification of the family Erythrobacteraceae.</title>
        <authorList>
            <person name="Xu L."/>
        </authorList>
    </citation>
    <scope>NUCLEOTIDE SEQUENCE [LARGE SCALE GENOMIC DNA]</scope>
    <source>
        <strain evidence="1 2">JCM 16339</strain>
    </source>
</reference>
<dbReference type="Pfam" id="PF14113">
    <property type="entry name" value="Tae4"/>
    <property type="match status" value="1"/>
</dbReference>
<dbReference type="InterPro" id="IPR025562">
    <property type="entry name" value="Tae4"/>
</dbReference>
<dbReference type="OrthoDB" id="1262040at2"/>
<dbReference type="AlphaFoldDB" id="A0A844ZHX5"/>
<sequence length="167" mass="18532">MAISFKQLQADYPAQYADDPDRSRKHLYTNILGGGFADLVDHPDYQNTCAIRMSVAFNASPSPVARKYGVADGNHKDKNGNHIIIRVRTLQTFLEDVLGAETWGMSKQPGTPFNFADVPRKTGILMYHANFSDASGHADLWNGKGCVYKCPVPHVAKAFDFRLWAVS</sequence>
<evidence type="ECO:0008006" key="3">
    <source>
        <dbReference type="Google" id="ProtNLM"/>
    </source>
</evidence>
<dbReference type="Proteomes" id="UP000435243">
    <property type="component" value="Unassembled WGS sequence"/>
</dbReference>
<organism evidence="1 2">
    <name type="scientific">Alteraurantiacibacter aestuarii</name>
    <dbReference type="NCBI Taxonomy" id="650004"/>
    <lineage>
        <taxon>Bacteria</taxon>
        <taxon>Pseudomonadati</taxon>
        <taxon>Pseudomonadota</taxon>
        <taxon>Alphaproteobacteria</taxon>
        <taxon>Sphingomonadales</taxon>
        <taxon>Erythrobacteraceae</taxon>
        <taxon>Alteraurantiacibacter</taxon>
    </lineage>
</organism>
<protein>
    <recommendedName>
        <fullName evidence="3">Type VI secretion system (T6SS), amidase effector protein 4</fullName>
    </recommendedName>
</protein>
<name>A0A844ZHX5_9SPHN</name>
<dbReference type="EMBL" id="WTYY01000002">
    <property type="protein sequence ID" value="MXO88101.1"/>
    <property type="molecule type" value="Genomic_DNA"/>
</dbReference>
<evidence type="ECO:0000313" key="1">
    <source>
        <dbReference type="EMBL" id="MXO88101.1"/>
    </source>
</evidence>
<evidence type="ECO:0000313" key="2">
    <source>
        <dbReference type="Proteomes" id="UP000435243"/>
    </source>
</evidence>
<dbReference type="RefSeq" id="WP_160590057.1">
    <property type="nucleotide sequence ID" value="NZ_BAAAFP010000002.1"/>
</dbReference>
<accession>A0A844ZHX5</accession>
<keyword evidence="2" id="KW-1185">Reference proteome</keyword>
<comment type="caution">
    <text evidence="1">The sequence shown here is derived from an EMBL/GenBank/DDBJ whole genome shotgun (WGS) entry which is preliminary data.</text>
</comment>
<dbReference type="Gene3D" id="3.90.1720.70">
    <property type="match status" value="1"/>
</dbReference>